<feature type="transmembrane region" description="Helical" evidence="1">
    <location>
        <begin position="12"/>
        <end position="35"/>
    </location>
</feature>
<keyword evidence="3" id="KW-1185">Reference proteome</keyword>
<evidence type="ECO:0000256" key="1">
    <source>
        <dbReference type="SAM" id="Phobius"/>
    </source>
</evidence>
<keyword evidence="1" id="KW-0472">Membrane</keyword>
<dbReference type="Proteomes" id="UP001139971">
    <property type="component" value="Unassembled WGS sequence"/>
</dbReference>
<reference evidence="2" key="1">
    <citation type="submission" date="2023-02" db="EMBL/GenBank/DDBJ databases">
        <title>Tahibacter soli sp. nov. isolated from soil.</title>
        <authorList>
            <person name="Baek J.H."/>
            <person name="Lee J.K."/>
            <person name="Choi D.G."/>
            <person name="Jeon C.O."/>
        </authorList>
    </citation>
    <scope>NUCLEOTIDE SEQUENCE</scope>
    <source>
        <strain evidence="2">BL</strain>
    </source>
</reference>
<dbReference type="AlphaFoldDB" id="A0A9X3YQ68"/>
<protein>
    <submittedName>
        <fullName evidence="2">Uncharacterized protein</fullName>
    </submittedName>
</protein>
<keyword evidence="1" id="KW-1133">Transmembrane helix</keyword>
<gene>
    <name evidence="2" type="ORF">OD750_025395</name>
</gene>
<dbReference type="RefSeq" id="WP_263543966.1">
    <property type="nucleotide sequence ID" value="NZ_JAOVZO020000021.1"/>
</dbReference>
<dbReference type="EMBL" id="JAOVZO020000021">
    <property type="protein sequence ID" value="MDC8015872.1"/>
    <property type="molecule type" value="Genomic_DNA"/>
</dbReference>
<evidence type="ECO:0000313" key="2">
    <source>
        <dbReference type="EMBL" id="MDC8015872.1"/>
    </source>
</evidence>
<organism evidence="2 3">
    <name type="scientific">Tahibacter soli</name>
    <dbReference type="NCBI Taxonomy" id="2983605"/>
    <lineage>
        <taxon>Bacteria</taxon>
        <taxon>Pseudomonadati</taxon>
        <taxon>Pseudomonadota</taxon>
        <taxon>Gammaproteobacteria</taxon>
        <taxon>Lysobacterales</taxon>
        <taxon>Rhodanobacteraceae</taxon>
        <taxon>Tahibacter</taxon>
    </lineage>
</organism>
<evidence type="ECO:0000313" key="3">
    <source>
        <dbReference type="Proteomes" id="UP001139971"/>
    </source>
</evidence>
<comment type="caution">
    <text evidence="2">The sequence shown here is derived from an EMBL/GenBank/DDBJ whole genome shotgun (WGS) entry which is preliminary data.</text>
</comment>
<keyword evidence="1" id="KW-0812">Transmembrane</keyword>
<name>A0A9X3YQ68_9GAMM</name>
<accession>A0A9X3YQ68</accession>
<proteinExistence type="predicted"/>
<sequence length="215" mass="23632">MYTFIVPWDWTAIGSVASAAAAIAALITAWITFRIGQRTLAVARRSADVAERAAQTSERVAADMEGKRKRRRIAHALSVARELDAALFRLKGARDALARNGTNPRNAVEDALDKLKMISLPALESAMTEIDLFDYTDVVNLTASWSNWERLRFMFGTDFSRTVGDASRVLDFTSISVKQLVQNWFSTRDALVTSAGIGMLPGIFLCVDDTHTSGT</sequence>